<accession>A0A6C0LIA7</accession>
<dbReference type="InterPro" id="IPR006935">
    <property type="entry name" value="Helicase/UvrB_N"/>
</dbReference>
<dbReference type="InterPro" id="IPR001650">
    <property type="entry name" value="Helicase_C-like"/>
</dbReference>
<reference evidence="4" key="1">
    <citation type="journal article" date="2020" name="Nature">
        <title>Giant virus diversity and host interactions through global metagenomics.</title>
        <authorList>
            <person name="Schulz F."/>
            <person name="Roux S."/>
            <person name="Paez-Espino D."/>
            <person name="Jungbluth S."/>
            <person name="Walsh D.A."/>
            <person name="Denef V.J."/>
            <person name="McMahon K.D."/>
            <person name="Konstantinidis K.T."/>
            <person name="Eloe-Fadrosh E.A."/>
            <person name="Kyrpides N.C."/>
            <person name="Woyke T."/>
        </authorList>
    </citation>
    <scope>NUCLEOTIDE SEQUENCE</scope>
    <source>
        <strain evidence="4">GVMAG-M-3300027833-19</strain>
    </source>
</reference>
<proteinExistence type="predicted"/>
<evidence type="ECO:0000256" key="1">
    <source>
        <dbReference type="ARBA" id="ARBA00022801"/>
    </source>
</evidence>
<sequence>MLKRNNTSFPIHLSDKIQKIYERYKNIEKPFLLFHQYLVREYFIDPTFGLTGERDTSRGLLIWHQTGLGKTILAVSVMIALMDIKQPVLLIPKSLHQNFLDTIDKLIEDRILADKIKGRLNFVSMDAYNSSAQLKAKSGTLNNKLLIVDEAHNFFKAIINSGEASSNAKIMYNMIMSAVDLKILFLSGSPITKDPFELACAVNMLTGTETLPSNYDTFEEQYIEKRLHIKNKNKLQNRLFGLVSYVRSDLPNFPGDDKDKLVDNDRPKDLGITVEKIEMSKDQYLRYVSIRDREDKLSMKKKSKRAKSPHSQKMRDTPNMSLPSSGKGTASYYIESRTISNFAPPLEIANEDAEKIDDSYFTKDNSPKMFRLVQNLKKGKKPALVYSQFIKGGLNAIVRYLKLEGFVEWLPSEYGQQITHKLRFAVISGKVPPADRPLVVKTFNDGSNMYGDVISVLLVSKTGAEGLDLKHIREVHILEPYWDMARIIQIQGRAIRKGSHSNLPETDRNVKTIIYVSVENKETSDKVKLNEDTTIDMQFLIRSQKKMNLIKEFEKAIKEVSIECIVNNYDNCRVCLPDNVPLFNSSDVSADIDDPNDPCRTYTTESKVKVRLIEYEGSKFYYKENNESPFGYDLFVYDEKLEGYTEFPLNNPKVLKIINSIK</sequence>
<dbReference type="PANTHER" id="PTHR45766">
    <property type="entry name" value="DNA ANNEALING HELICASE AND ENDONUCLEASE ZRANB3 FAMILY MEMBER"/>
    <property type="match status" value="1"/>
</dbReference>
<dbReference type="GO" id="GO:0003677">
    <property type="term" value="F:DNA binding"/>
    <property type="evidence" value="ECO:0007669"/>
    <property type="project" value="InterPro"/>
</dbReference>
<evidence type="ECO:0000256" key="2">
    <source>
        <dbReference type="SAM" id="MobiDB-lite"/>
    </source>
</evidence>
<keyword evidence="1" id="KW-0378">Hydrolase</keyword>
<dbReference type="AlphaFoldDB" id="A0A6C0LIA7"/>
<dbReference type="SUPFAM" id="SSF52540">
    <property type="entry name" value="P-loop containing nucleoside triphosphate hydrolases"/>
    <property type="match status" value="2"/>
</dbReference>
<evidence type="ECO:0000313" key="4">
    <source>
        <dbReference type="EMBL" id="QHU30696.1"/>
    </source>
</evidence>
<dbReference type="Pfam" id="PF04851">
    <property type="entry name" value="ResIII"/>
    <property type="match status" value="1"/>
</dbReference>
<dbReference type="GO" id="GO:0005524">
    <property type="term" value="F:ATP binding"/>
    <property type="evidence" value="ECO:0007669"/>
    <property type="project" value="InterPro"/>
</dbReference>
<feature type="region of interest" description="Disordered" evidence="2">
    <location>
        <begin position="295"/>
        <end position="328"/>
    </location>
</feature>
<dbReference type="SMART" id="SM00490">
    <property type="entry name" value="HELICc"/>
    <property type="match status" value="1"/>
</dbReference>
<dbReference type="SMART" id="SM00487">
    <property type="entry name" value="DEXDc"/>
    <property type="match status" value="1"/>
</dbReference>
<dbReference type="PROSITE" id="PS51194">
    <property type="entry name" value="HELICASE_CTER"/>
    <property type="match status" value="1"/>
</dbReference>
<dbReference type="EMBL" id="MN740512">
    <property type="protein sequence ID" value="QHU30696.1"/>
    <property type="molecule type" value="Genomic_DNA"/>
</dbReference>
<feature type="domain" description="Helicase C-terminal" evidence="3">
    <location>
        <begin position="371"/>
        <end position="561"/>
    </location>
</feature>
<dbReference type="CDD" id="cd18793">
    <property type="entry name" value="SF2_C_SNF"/>
    <property type="match status" value="1"/>
</dbReference>
<name>A0A6C0LIA7_9ZZZZ</name>
<dbReference type="GO" id="GO:0016787">
    <property type="term" value="F:hydrolase activity"/>
    <property type="evidence" value="ECO:0007669"/>
    <property type="project" value="UniProtKB-KW"/>
</dbReference>
<dbReference type="InterPro" id="IPR014001">
    <property type="entry name" value="Helicase_ATP-bd"/>
</dbReference>
<feature type="compositionally biased region" description="Polar residues" evidence="2">
    <location>
        <begin position="318"/>
        <end position="328"/>
    </location>
</feature>
<dbReference type="Pfam" id="PF00271">
    <property type="entry name" value="Helicase_C"/>
    <property type="match status" value="1"/>
</dbReference>
<evidence type="ECO:0000259" key="3">
    <source>
        <dbReference type="PROSITE" id="PS51194"/>
    </source>
</evidence>
<protein>
    <recommendedName>
        <fullName evidence="3">Helicase C-terminal domain-containing protein</fullName>
    </recommendedName>
</protein>
<organism evidence="4">
    <name type="scientific">viral metagenome</name>
    <dbReference type="NCBI Taxonomy" id="1070528"/>
    <lineage>
        <taxon>unclassified sequences</taxon>
        <taxon>metagenomes</taxon>
        <taxon>organismal metagenomes</taxon>
    </lineage>
</organism>
<dbReference type="InterPro" id="IPR027417">
    <property type="entry name" value="P-loop_NTPase"/>
</dbReference>
<dbReference type="InterPro" id="IPR049730">
    <property type="entry name" value="SNF2/RAD54-like_C"/>
</dbReference>
<dbReference type="PANTHER" id="PTHR45766:SF6">
    <property type="entry name" value="SWI_SNF-RELATED MATRIX-ASSOCIATED ACTIN-DEPENDENT REGULATOR OF CHROMATIN SUBFAMILY A-LIKE PROTEIN 1"/>
    <property type="match status" value="1"/>
</dbReference>
<dbReference type="Gene3D" id="3.40.50.300">
    <property type="entry name" value="P-loop containing nucleotide triphosphate hydrolases"/>
    <property type="match status" value="2"/>
</dbReference>
<feature type="compositionally biased region" description="Basic residues" evidence="2">
    <location>
        <begin position="299"/>
        <end position="312"/>
    </location>
</feature>